<feature type="transmembrane region" description="Helical" evidence="1">
    <location>
        <begin position="16"/>
        <end position="38"/>
    </location>
</feature>
<evidence type="ECO:0000313" key="4">
    <source>
        <dbReference type="WBParaSite" id="HNAJ_0001220901-mRNA-1"/>
    </source>
</evidence>
<protein>
    <submittedName>
        <fullName evidence="4">Polysaccharide biosynthesis protein</fullName>
    </submittedName>
</protein>
<feature type="transmembrane region" description="Helical" evidence="1">
    <location>
        <begin position="83"/>
        <end position="102"/>
    </location>
</feature>
<evidence type="ECO:0000313" key="2">
    <source>
        <dbReference type="EMBL" id="VDO12429.1"/>
    </source>
</evidence>
<keyword evidence="1" id="KW-0472">Membrane</keyword>
<sequence length="160" mass="17859">MSRERQSEIHERNRGIYLGIVTMFYLMDIASGLLQILYSSFLLYTNYAAAIFPVLPYVLLCSGILAFISLAFGLLYQFTTNMVFAVIRIVLITLFIGMEPILGTQLISPLRHTTIGAVIISLGILRFVTLILGITQSSWSCYKTNNIDALRTVVAKIKAT</sequence>
<keyword evidence="1" id="KW-1133">Transmembrane helix</keyword>
<proteinExistence type="predicted"/>
<dbReference type="Proteomes" id="UP000278807">
    <property type="component" value="Unassembled WGS sequence"/>
</dbReference>
<organism evidence="4">
    <name type="scientific">Rodentolepis nana</name>
    <name type="common">Dwarf tapeworm</name>
    <name type="synonym">Hymenolepis nana</name>
    <dbReference type="NCBI Taxonomy" id="102285"/>
    <lineage>
        <taxon>Eukaryota</taxon>
        <taxon>Metazoa</taxon>
        <taxon>Spiralia</taxon>
        <taxon>Lophotrochozoa</taxon>
        <taxon>Platyhelminthes</taxon>
        <taxon>Cestoda</taxon>
        <taxon>Eucestoda</taxon>
        <taxon>Cyclophyllidea</taxon>
        <taxon>Hymenolepididae</taxon>
        <taxon>Rodentolepis</taxon>
    </lineage>
</organism>
<gene>
    <name evidence="2" type="ORF">HNAJ_LOCUS12198</name>
</gene>
<keyword evidence="3" id="KW-1185">Reference proteome</keyword>
<reference evidence="4" key="1">
    <citation type="submission" date="2017-02" db="UniProtKB">
        <authorList>
            <consortium name="WormBaseParasite"/>
        </authorList>
    </citation>
    <scope>IDENTIFICATION</scope>
</reference>
<accession>A0A0R3TWH6</accession>
<dbReference type="WBParaSite" id="HNAJ_0001220901-mRNA-1">
    <property type="protein sequence ID" value="HNAJ_0001220901-mRNA-1"/>
    <property type="gene ID" value="HNAJ_0001220901"/>
</dbReference>
<dbReference type="EMBL" id="UZAE01014103">
    <property type="protein sequence ID" value="VDO12429.1"/>
    <property type="molecule type" value="Genomic_DNA"/>
</dbReference>
<feature type="transmembrane region" description="Helical" evidence="1">
    <location>
        <begin position="50"/>
        <end position="76"/>
    </location>
</feature>
<keyword evidence="1" id="KW-0812">Transmembrane</keyword>
<reference evidence="2 3" key="2">
    <citation type="submission" date="2018-11" db="EMBL/GenBank/DDBJ databases">
        <authorList>
            <consortium name="Pathogen Informatics"/>
        </authorList>
    </citation>
    <scope>NUCLEOTIDE SEQUENCE [LARGE SCALE GENOMIC DNA]</scope>
</reference>
<dbReference type="AlphaFoldDB" id="A0A0R3TWH6"/>
<feature type="transmembrane region" description="Helical" evidence="1">
    <location>
        <begin position="114"/>
        <end position="134"/>
    </location>
</feature>
<evidence type="ECO:0000256" key="1">
    <source>
        <dbReference type="SAM" id="Phobius"/>
    </source>
</evidence>
<name>A0A0R3TWH6_RODNA</name>
<evidence type="ECO:0000313" key="3">
    <source>
        <dbReference type="Proteomes" id="UP000278807"/>
    </source>
</evidence>